<keyword evidence="7" id="KW-0812">Transmembrane</keyword>
<feature type="transmembrane region" description="Helical" evidence="7">
    <location>
        <begin position="237"/>
        <end position="260"/>
    </location>
</feature>
<dbReference type="OrthoDB" id="196717at2759"/>
<dbReference type="Proteomes" id="UP000078561">
    <property type="component" value="Unassembled WGS sequence"/>
</dbReference>
<name>A0A163KZM5_ABSGL</name>
<dbReference type="OMA" id="RMYFILW"/>
<comment type="subcellular location">
    <subcellularLocation>
        <location evidence="1">Membrane</location>
    </subcellularLocation>
</comment>
<evidence type="ECO:0000256" key="5">
    <source>
        <dbReference type="RuleBase" id="RU003750"/>
    </source>
</evidence>
<dbReference type="InterPro" id="IPR048254">
    <property type="entry name" value="CDP_ALCOHOL_P_TRANSF_CS"/>
</dbReference>
<feature type="transmembrane region" description="Helical" evidence="7">
    <location>
        <begin position="337"/>
        <end position="354"/>
    </location>
</feature>
<keyword evidence="3 5" id="KW-0808">Transferase</keyword>
<dbReference type="AlphaFoldDB" id="A0A163KZM5"/>
<dbReference type="PANTHER" id="PTHR10414:SF77">
    <property type="entry name" value="CDP-ALCOHOL PHOSPHATIDYLTRANSFERASE FAMILY PROTEIN"/>
    <property type="match status" value="1"/>
</dbReference>
<organism evidence="8">
    <name type="scientific">Absidia glauca</name>
    <name type="common">Pin mould</name>
    <dbReference type="NCBI Taxonomy" id="4829"/>
    <lineage>
        <taxon>Eukaryota</taxon>
        <taxon>Fungi</taxon>
        <taxon>Fungi incertae sedis</taxon>
        <taxon>Mucoromycota</taxon>
        <taxon>Mucoromycotina</taxon>
        <taxon>Mucoromycetes</taxon>
        <taxon>Mucorales</taxon>
        <taxon>Cunninghamellaceae</taxon>
        <taxon>Absidia</taxon>
    </lineage>
</organism>
<evidence type="ECO:0000256" key="1">
    <source>
        <dbReference type="ARBA" id="ARBA00004370"/>
    </source>
</evidence>
<dbReference type="GO" id="GO:0016780">
    <property type="term" value="F:phosphotransferase activity, for other substituted phosphate groups"/>
    <property type="evidence" value="ECO:0007669"/>
    <property type="project" value="InterPro"/>
</dbReference>
<reference evidence="8" key="1">
    <citation type="submission" date="2016-04" db="EMBL/GenBank/DDBJ databases">
        <authorList>
            <person name="Evans L.H."/>
            <person name="Alamgir A."/>
            <person name="Owens N."/>
            <person name="Weber N.D."/>
            <person name="Virtaneva K."/>
            <person name="Barbian K."/>
            <person name="Babar A."/>
            <person name="Rosenke K."/>
        </authorList>
    </citation>
    <scope>NUCLEOTIDE SEQUENCE [LARGE SCALE GENOMIC DNA]</scope>
    <source>
        <strain evidence="8">CBS 101.48</strain>
    </source>
</reference>
<feature type="transmembrane region" description="Helical" evidence="7">
    <location>
        <begin position="146"/>
        <end position="166"/>
    </location>
</feature>
<keyword evidence="9" id="KW-1185">Reference proteome</keyword>
<evidence type="ECO:0000256" key="7">
    <source>
        <dbReference type="SAM" id="Phobius"/>
    </source>
</evidence>
<evidence type="ECO:0000256" key="3">
    <source>
        <dbReference type="ARBA" id="ARBA00022679"/>
    </source>
</evidence>
<feature type="transmembrane region" description="Helical" evidence="7">
    <location>
        <begin position="272"/>
        <end position="292"/>
    </location>
</feature>
<keyword evidence="4 7" id="KW-0472">Membrane</keyword>
<evidence type="ECO:0000313" key="9">
    <source>
        <dbReference type="Proteomes" id="UP000078561"/>
    </source>
</evidence>
<feature type="transmembrane region" description="Helical" evidence="7">
    <location>
        <begin position="56"/>
        <end position="76"/>
    </location>
</feature>
<comment type="similarity">
    <text evidence="2 5">Belongs to the CDP-alcohol phosphatidyltransferase class-I family.</text>
</comment>
<evidence type="ECO:0000256" key="4">
    <source>
        <dbReference type="ARBA" id="ARBA00023136"/>
    </source>
</evidence>
<dbReference type="InterPro" id="IPR014472">
    <property type="entry name" value="CHOPT"/>
</dbReference>
<dbReference type="InterPro" id="IPR000462">
    <property type="entry name" value="CDP-OH_P_trans"/>
</dbReference>
<gene>
    <name evidence="8" type="primary">ABSGL_08646.1 scaffold 10421</name>
</gene>
<dbReference type="PANTHER" id="PTHR10414">
    <property type="entry name" value="ETHANOLAMINEPHOSPHOTRANSFERASE"/>
    <property type="match status" value="1"/>
</dbReference>
<dbReference type="InterPro" id="IPR043130">
    <property type="entry name" value="CDP-OH_PTrfase_TM_dom"/>
</dbReference>
<dbReference type="GO" id="GO:0008654">
    <property type="term" value="P:phospholipid biosynthetic process"/>
    <property type="evidence" value="ECO:0007669"/>
    <property type="project" value="InterPro"/>
</dbReference>
<evidence type="ECO:0000256" key="2">
    <source>
        <dbReference type="ARBA" id="ARBA00010441"/>
    </source>
</evidence>
<dbReference type="EMBL" id="LT554016">
    <property type="protein sequence ID" value="SAM02830.1"/>
    <property type="molecule type" value="Genomic_DNA"/>
</dbReference>
<accession>A0A163KZM5</accession>
<feature type="transmembrane region" description="Helical" evidence="7">
    <location>
        <begin position="304"/>
        <end position="325"/>
    </location>
</feature>
<dbReference type="InParanoid" id="A0A163KZM5"/>
<feature type="transmembrane region" description="Helical" evidence="7">
    <location>
        <begin position="366"/>
        <end position="384"/>
    </location>
</feature>
<proteinExistence type="inferred from homology"/>
<protein>
    <submittedName>
        <fullName evidence="8">Uncharacterized protein</fullName>
    </submittedName>
</protein>
<feature type="transmembrane region" description="Helical" evidence="7">
    <location>
        <begin position="83"/>
        <end position="101"/>
    </location>
</feature>
<sequence length="445" mass="50010">MAVKFFYSNTLDQEHLENLRLYKYRAVDKSLISNHILRHYWTWCVHLFPLWMAPNLITLLGLGFMMVNVILIAIYVPDLGTDAPNWLYFSFAAGLWLYSTFDNVDGKQARRTGTSSPLGELFDHGCDALNCTCVALLQAAALGLGHSYSTVGLVLLTIVGFYLSTAEEYFTEGGMSDLILLMLGIVNGPTEGIIVSCLAFIWSGFYGAQSWHVRLTDISALSWMSNIVPKETCFADVFVWGMFAFFLLTHCPFCIASIYAACQEKSLKLTHVMITILYPITSYLLAVYLWISSPYSNILENQDVVVFSLVIGILFGMMASDIIVAHLTRNTYPPFKLTLGLLWIMVILVNASYFGTNIVSARTEHVLLWVLFMSLVVLYLIWATRIIQAFCKFLGINCLTIRRQTQSIPRSTESHVESDSLLDHQEDGQASSASSPETHTYNTFK</sequence>
<feature type="transmembrane region" description="Helical" evidence="7">
    <location>
        <begin position="178"/>
        <end position="202"/>
    </location>
</feature>
<dbReference type="PROSITE" id="PS00379">
    <property type="entry name" value="CDP_ALCOHOL_P_TRANSF"/>
    <property type="match status" value="1"/>
</dbReference>
<evidence type="ECO:0000313" key="8">
    <source>
        <dbReference type="EMBL" id="SAM02830.1"/>
    </source>
</evidence>
<dbReference type="GO" id="GO:0016020">
    <property type="term" value="C:membrane"/>
    <property type="evidence" value="ECO:0007669"/>
    <property type="project" value="UniProtKB-SubCell"/>
</dbReference>
<keyword evidence="7" id="KW-1133">Transmembrane helix</keyword>
<dbReference type="PIRSF" id="PIRSF015665">
    <property type="entry name" value="CHOPT"/>
    <property type="match status" value="1"/>
</dbReference>
<feature type="compositionally biased region" description="Polar residues" evidence="6">
    <location>
        <begin position="428"/>
        <end position="445"/>
    </location>
</feature>
<dbReference type="Pfam" id="PF01066">
    <property type="entry name" value="CDP-OH_P_transf"/>
    <property type="match status" value="1"/>
</dbReference>
<feature type="region of interest" description="Disordered" evidence="6">
    <location>
        <begin position="424"/>
        <end position="445"/>
    </location>
</feature>
<dbReference type="Gene3D" id="1.20.120.1760">
    <property type="match status" value="1"/>
</dbReference>
<dbReference type="STRING" id="4829.A0A163KZM5"/>
<evidence type="ECO:0000256" key="6">
    <source>
        <dbReference type="SAM" id="MobiDB-lite"/>
    </source>
</evidence>